<evidence type="ECO:0000313" key="2">
    <source>
        <dbReference type="Proteomes" id="UP000705983"/>
    </source>
</evidence>
<gene>
    <name evidence="1" type="ORF">JVW63_06355</name>
</gene>
<dbReference type="Proteomes" id="UP000705983">
    <property type="component" value="Unassembled WGS sequence"/>
</dbReference>
<protein>
    <submittedName>
        <fullName evidence="1">Uncharacterized protein</fullName>
    </submittedName>
</protein>
<accession>A0ABS2TGS9</accession>
<reference evidence="2" key="1">
    <citation type="submission" date="2021-02" db="EMBL/GenBank/DDBJ databases">
        <title>Leucobacter sp. CX169.</title>
        <authorList>
            <person name="Cheng Y."/>
        </authorList>
    </citation>
    <scope>NUCLEOTIDE SEQUENCE [LARGE SCALE GENOMIC DNA]</scope>
    <source>
        <strain evidence="2">JY899</strain>
    </source>
</reference>
<dbReference type="RefSeq" id="WP_182174319.1">
    <property type="nucleotide sequence ID" value="NZ_CP059676.1"/>
</dbReference>
<sequence>MAKFITLIRWAVLSGPVVVQTVQRYGPMIKKLVDSNPDAISNLTGKLKSYQNAKAKKGLPGASDRLGVLRDQVAYLYASANSPEIAEQAVAWKSQLAKIEASLPLIEVMTPKEQRRKLKAINAKIDSISSDILAAVVEDDIQDAEVLDDDR</sequence>
<dbReference type="EMBL" id="JAFFJS010000003">
    <property type="protein sequence ID" value="MBM9433318.1"/>
    <property type="molecule type" value="Genomic_DNA"/>
</dbReference>
<organism evidence="1 2">
    <name type="scientific">Flaviflexus equikiangi</name>
    <dbReference type="NCBI Taxonomy" id="2758573"/>
    <lineage>
        <taxon>Bacteria</taxon>
        <taxon>Bacillati</taxon>
        <taxon>Actinomycetota</taxon>
        <taxon>Actinomycetes</taxon>
        <taxon>Actinomycetales</taxon>
        <taxon>Actinomycetaceae</taxon>
        <taxon>Flaviflexus</taxon>
    </lineage>
</organism>
<keyword evidence="2" id="KW-1185">Reference proteome</keyword>
<name>A0ABS2TGS9_9ACTO</name>
<evidence type="ECO:0000313" key="1">
    <source>
        <dbReference type="EMBL" id="MBM9433318.1"/>
    </source>
</evidence>
<comment type="caution">
    <text evidence="1">The sequence shown here is derived from an EMBL/GenBank/DDBJ whole genome shotgun (WGS) entry which is preliminary data.</text>
</comment>
<proteinExistence type="predicted"/>